<gene>
    <name evidence="2" type="ORF">GA0070613_0672</name>
</gene>
<evidence type="ECO:0000313" key="3">
    <source>
        <dbReference type="Proteomes" id="UP000198221"/>
    </source>
</evidence>
<keyword evidence="3" id="KW-1185">Reference proteome</keyword>
<accession>A0A1C5H116</accession>
<feature type="compositionally biased region" description="Basic and acidic residues" evidence="1">
    <location>
        <begin position="208"/>
        <end position="219"/>
    </location>
</feature>
<dbReference type="AlphaFoldDB" id="A0A1C5H116"/>
<name>A0A1C5H116_9ACTN</name>
<protein>
    <submittedName>
        <fullName evidence="2">Uncharacterized protein</fullName>
    </submittedName>
</protein>
<sequence length="229" mass="26895">MEHRLQEQTHQRSKAELAKELFRRYREPLLWAAHSLQSRLFNALSRGFLTTYLRSGDPEEERYVRDNTVYLLAEYLGWLELLRRDQRFLDIGDVADTTEFFASIDKTRAILGTDTVSGPFRLFRGQQRAIGELMLTRTDASDGVRHEVLGYAAFCARLDNYPRFAAWFDRLRAQVDEIEQGGVEGNQRLVMLQHRLIDLIDHLDRDRDRLPKNRDRVQPHDQVPAQRAR</sequence>
<proteinExistence type="predicted"/>
<dbReference type="Proteomes" id="UP000198221">
    <property type="component" value="Chromosome I"/>
</dbReference>
<reference evidence="3" key="1">
    <citation type="submission" date="2016-06" db="EMBL/GenBank/DDBJ databases">
        <authorList>
            <person name="Varghese N."/>
            <person name="Submissions Spin"/>
        </authorList>
    </citation>
    <scope>NUCLEOTIDE SEQUENCE [LARGE SCALE GENOMIC DNA]</scope>
    <source>
        <strain evidence="3">DSM 43819</strain>
    </source>
</reference>
<evidence type="ECO:0000313" key="2">
    <source>
        <dbReference type="EMBL" id="SCG39678.1"/>
    </source>
</evidence>
<feature type="region of interest" description="Disordered" evidence="1">
    <location>
        <begin position="208"/>
        <end position="229"/>
    </location>
</feature>
<evidence type="ECO:0000256" key="1">
    <source>
        <dbReference type="SAM" id="MobiDB-lite"/>
    </source>
</evidence>
<organism evidence="2 3">
    <name type="scientific">Micromonospora inositola</name>
    <dbReference type="NCBI Taxonomy" id="47865"/>
    <lineage>
        <taxon>Bacteria</taxon>
        <taxon>Bacillati</taxon>
        <taxon>Actinomycetota</taxon>
        <taxon>Actinomycetes</taxon>
        <taxon>Micromonosporales</taxon>
        <taxon>Micromonosporaceae</taxon>
        <taxon>Micromonospora</taxon>
    </lineage>
</organism>
<dbReference type="EMBL" id="LT607754">
    <property type="protein sequence ID" value="SCG39678.1"/>
    <property type="molecule type" value="Genomic_DNA"/>
</dbReference>